<dbReference type="InterPro" id="IPR024731">
    <property type="entry name" value="NELL2-like_EGF"/>
</dbReference>
<evidence type="ECO:0000313" key="8">
    <source>
        <dbReference type="EMBL" id="CAH3168977.1"/>
    </source>
</evidence>
<evidence type="ECO:0000259" key="6">
    <source>
        <dbReference type="PROSITE" id="PS50026"/>
    </source>
</evidence>
<dbReference type="CDD" id="cd00054">
    <property type="entry name" value="EGF_CA"/>
    <property type="match status" value="2"/>
</dbReference>
<feature type="domain" description="EGF-like" evidence="6">
    <location>
        <begin position="41"/>
        <end position="82"/>
    </location>
</feature>
<dbReference type="PROSITE" id="PS00010">
    <property type="entry name" value="ASX_HYDROXYL"/>
    <property type="match status" value="2"/>
</dbReference>
<dbReference type="SUPFAM" id="SSF57196">
    <property type="entry name" value="EGF/Laminin"/>
    <property type="match status" value="2"/>
</dbReference>
<dbReference type="PROSITE" id="PS51886">
    <property type="entry name" value="TLDC"/>
    <property type="match status" value="1"/>
</dbReference>
<organism evidence="8 9">
    <name type="scientific">Porites lobata</name>
    <dbReference type="NCBI Taxonomy" id="104759"/>
    <lineage>
        <taxon>Eukaryota</taxon>
        <taxon>Metazoa</taxon>
        <taxon>Cnidaria</taxon>
        <taxon>Anthozoa</taxon>
        <taxon>Hexacorallia</taxon>
        <taxon>Scleractinia</taxon>
        <taxon>Fungiina</taxon>
        <taxon>Poritidae</taxon>
        <taxon>Porites</taxon>
    </lineage>
</organism>
<dbReference type="Proteomes" id="UP001159405">
    <property type="component" value="Unassembled WGS sequence"/>
</dbReference>
<dbReference type="Gene3D" id="2.10.25.10">
    <property type="entry name" value="Laminin"/>
    <property type="match status" value="2"/>
</dbReference>
<dbReference type="InterPro" id="IPR052235">
    <property type="entry name" value="Nephronectin_domain"/>
</dbReference>
<feature type="domain" description="EGF-like" evidence="6">
    <location>
        <begin position="1"/>
        <end position="40"/>
    </location>
</feature>
<dbReference type="Pfam" id="PF07645">
    <property type="entry name" value="EGF_CA"/>
    <property type="match status" value="1"/>
</dbReference>
<reference evidence="8 9" key="1">
    <citation type="submission" date="2022-05" db="EMBL/GenBank/DDBJ databases">
        <authorList>
            <consortium name="Genoscope - CEA"/>
            <person name="William W."/>
        </authorList>
    </citation>
    <scope>NUCLEOTIDE SEQUENCE [LARGE SCALE GENOMIC DNA]</scope>
</reference>
<name>A0ABN8QSX4_9CNID</name>
<dbReference type="Pfam" id="PF12947">
    <property type="entry name" value="EGF_3"/>
    <property type="match status" value="1"/>
</dbReference>
<evidence type="ECO:0000256" key="2">
    <source>
        <dbReference type="ARBA" id="ARBA00022729"/>
    </source>
</evidence>
<dbReference type="InterPro" id="IPR049883">
    <property type="entry name" value="NOTCH1_EGF-like"/>
</dbReference>
<keyword evidence="4" id="KW-1015">Disulfide bond</keyword>
<keyword evidence="3" id="KW-0677">Repeat</keyword>
<feature type="domain" description="TLDc" evidence="7">
    <location>
        <begin position="88"/>
        <end position="266"/>
    </location>
</feature>
<dbReference type="PANTHER" id="PTHR24050">
    <property type="entry name" value="PA14 DOMAIN-CONTAINING PROTEIN"/>
    <property type="match status" value="1"/>
</dbReference>
<protein>
    <recommendedName>
        <fullName evidence="10">EGF-like domain-containing protein</fullName>
    </recommendedName>
</protein>
<evidence type="ECO:0000256" key="4">
    <source>
        <dbReference type="ARBA" id="ARBA00023157"/>
    </source>
</evidence>
<evidence type="ECO:0000256" key="3">
    <source>
        <dbReference type="ARBA" id="ARBA00022737"/>
    </source>
</evidence>
<evidence type="ECO:0000256" key="1">
    <source>
        <dbReference type="ARBA" id="ARBA00022536"/>
    </source>
</evidence>
<evidence type="ECO:0008006" key="10">
    <source>
        <dbReference type="Google" id="ProtNLM"/>
    </source>
</evidence>
<dbReference type="InterPro" id="IPR018097">
    <property type="entry name" value="EGF_Ca-bd_CS"/>
</dbReference>
<accession>A0ABN8QSX4</accession>
<comment type="caution">
    <text evidence="5">Lacks conserved residue(s) required for the propagation of feature annotation.</text>
</comment>
<proteinExistence type="predicted"/>
<evidence type="ECO:0000313" key="9">
    <source>
        <dbReference type="Proteomes" id="UP001159405"/>
    </source>
</evidence>
<evidence type="ECO:0000256" key="5">
    <source>
        <dbReference type="PROSITE-ProRule" id="PRU00076"/>
    </source>
</evidence>
<dbReference type="PROSITE" id="PS01187">
    <property type="entry name" value="EGF_CA"/>
    <property type="match status" value="1"/>
</dbReference>
<dbReference type="Pfam" id="PF07534">
    <property type="entry name" value="TLD"/>
    <property type="match status" value="1"/>
</dbReference>
<keyword evidence="9" id="KW-1185">Reference proteome</keyword>
<feature type="non-terminal residue" evidence="8">
    <location>
        <position position="1"/>
    </location>
</feature>
<dbReference type="EMBL" id="CALNXK010000147">
    <property type="protein sequence ID" value="CAH3168977.1"/>
    <property type="molecule type" value="Genomic_DNA"/>
</dbReference>
<dbReference type="SMART" id="SM00179">
    <property type="entry name" value="EGF_CA"/>
    <property type="match status" value="2"/>
</dbReference>
<dbReference type="SMART" id="SM00181">
    <property type="entry name" value="EGF"/>
    <property type="match status" value="2"/>
</dbReference>
<dbReference type="InterPro" id="IPR006571">
    <property type="entry name" value="TLDc_dom"/>
</dbReference>
<evidence type="ECO:0000259" key="7">
    <source>
        <dbReference type="PROSITE" id="PS51886"/>
    </source>
</evidence>
<gene>
    <name evidence="8" type="ORF">PLOB_00009513</name>
</gene>
<keyword evidence="1 5" id="KW-0245">EGF-like domain</keyword>
<dbReference type="PROSITE" id="PS01186">
    <property type="entry name" value="EGF_2"/>
    <property type="match status" value="1"/>
</dbReference>
<comment type="caution">
    <text evidence="8">The sequence shown here is derived from an EMBL/GenBank/DDBJ whole genome shotgun (WGS) entry which is preliminary data.</text>
</comment>
<dbReference type="InterPro" id="IPR001881">
    <property type="entry name" value="EGF-like_Ca-bd_dom"/>
</dbReference>
<dbReference type="InterPro" id="IPR000742">
    <property type="entry name" value="EGF"/>
</dbReference>
<keyword evidence="2" id="KW-0732">Signal</keyword>
<sequence length="266" mass="29752">VDECETGLHNCHDDAECTNTKGSFTCTCKPGYTGDGVNCADVNECATEKHNCRGSSICHNTQGSFLCNCRVPGYSWNGVNCTAFMDSNILKTNSSYFYHLGKFLDPAVGNNSYWLLCWRATLHGWNVRTQFHKRCDGKRDTVTIIRKGKYVFGGYTDIPWESSDRWPWGFTRKAFIFSVSNKEELDPFVSEVRSPYHAIDRGSGYGPWFGADISIANNANGYSRSYARLGWAYPAPAAVQDPDTILAGTLLFSPDEVEVFYLDPTQ</sequence>
<dbReference type="PANTHER" id="PTHR24050:SF28">
    <property type="entry name" value="UROMODULIN-LIKE"/>
    <property type="match status" value="1"/>
</dbReference>
<dbReference type="PROSITE" id="PS50026">
    <property type="entry name" value="EGF_3"/>
    <property type="match status" value="2"/>
</dbReference>
<dbReference type="InterPro" id="IPR000152">
    <property type="entry name" value="EGF-type_Asp/Asn_hydroxyl_site"/>
</dbReference>